<sequence length="285" mass="30768">MPLLNSQCDYHFHSTASDGQLSPSEVIQLAADRGLKEVALTDHDTFAGLEAAQQQADQLGLHLIPGMEFSCLWSGVTIHLVALWPQGLNDQAREIEVSQNQARWARAERIIERLNKAEMPITLDQVLPYSAGRVPGRPHFAACLVEQGYSKNMGQAFRRWLGAGKIADVKNAWVELEQGVACLKAAGALVSLAHPLRYKLTRSKRQRLIHAFAQAGGQAIELVSGRQDGQQTASLLKTASALGLICTWGSDFHGPGPACPAPGMYASLPEACQPISQVSACLLNA</sequence>
<keyword evidence="3" id="KW-1185">Reference proteome</keyword>
<dbReference type="InterPro" id="IPR003141">
    <property type="entry name" value="Pol/His_phosphatase_N"/>
</dbReference>
<dbReference type="Gene3D" id="3.20.20.140">
    <property type="entry name" value="Metal-dependent hydrolases"/>
    <property type="match status" value="1"/>
</dbReference>
<dbReference type="SMART" id="SM00481">
    <property type="entry name" value="POLIIIAc"/>
    <property type="match status" value="1"/>
</dbReference>
<reference evidence="2 3" key="1">
    <citation type="submission" date="2024-02" db="EMBL/GenBank/DDBJ databases">
        <title>Marinospirillum sp. MEB 164 isolated from Lonar lake sediment.</title>
        <authorList>
            <person name="Joshi A."/>
            <person name="Thite S."/>
        </authorList>
    </citation>
    <scope>NUCLEOTIDE SEQUENCE [LARGE SCALE GENOMIC DNA]</scope>
    <source>
        <strain evidence="2 3">MEB164</strain>
    </source>
</reference>
<dbReference type="Pfam" id="PF02811">
    <property type="entry name" value="PHP"/>
    <property type="match status" value="1"/>
</dbReference>
<organism evidence="2 3">
    <name type="scientific">Marinospirillum alkalitolerans</name>
    <dbReference type="NCBI Taxonomy" id="3123374"/>
    <lineage>
        <taxon>Bacteria</taxon>
        <taxon>Pseudomonadati</taxon>
        <taxon>Pseudomonadota</taxon>
        <taxon>Gammaproteobacteria</taxon>
        <taxon>Oceanospirillales</taxon>
        <taxon>Oceanospirillaceae</taxon>
        <taxon>Marinospirillum</taxon>
    </lineage>
</organism>
<evidence type="ECO:0000259" key="1">
    <source>
        <dbReference type="SMART" id="SM00481"/>
    </source>
</evidence>
<dbReference type="Proteomes" id="UP001621714">
    <property type="component" value="Unassembled WGS sequence"/>
</dbReference>
<dbReference type="InterPro" id="IPR004013">
    <property type="entry name" value="PHP_dom"/>
</dbReference>
<dbReference type="InterPro" id="IPR052018">
    <property type="entry name" value="PHP_domain"/>
</dbReference>
<dbReference type="CDD" id="cd07438">
    <property type="entry name" value="PHP_HisPPase_AMP"/>
    <property type="match status" value="1"/>
</dbReference>
<dbReference type="RefSeq" id="WP_405336297.1">
    <property type="nucleotide sequence ID" value="NZ_JBANFI010000001.1"/>
</dbReference>
<dbReference type="InterPro" id="IPR016195">
    <property type="entry name" value="Pol/histidinol_Pase-like"/>
</dbReference>
<dbReference type="PANTHER" id="PTHR42924:SF3">
    <property type="entry name" value="POLYMERASE_HISTIDINOL PHOSPHATASE N-TERMINAL DOMAIN-CONTAINING PROTEIN"/>
    <property type="match status" value="1"/>
</dbReference>
<comment type="caution">
    <text evidence="2">The sequence shown here is derived from an EMBL/GenBank/DDBJ whole genome shotgun (WGS) entry which is preliminary data.</text>
</comment>
<dbReference type="Gene3D" id="1.10.150.650">
    <property type="match status" value="1"/>
</dbReference>
<gene>
    <name evidence="2" type="ORF">V6U78_01060</name>
</gene>
<evidence type="ECO:0000313" key="2">
    <source>
        <dbReference type="EMBL" id="MFK7159627.1"/>
    </source>
</evidence>
<evidence type="ECO:0000313" key="3">
    <source>
        <dbReference type="Proteomes" id="UP001621714"/>
    </source>
</evidence>
<protein>
    <submittedName>
        <fullName evidence="2">PHP domain-containing protein</fullName>
    </submittedName>
</protein>
<name>A0ABW8PW90_9GAMM</name>
<feature type="domain" description="Polymerase/histidinol phosphatase N-terminal" evidence="1">
    <location>
        <begin position="8"/>
        <end position="73"/>
    </location>
</feature>
<accession>A0ABW8PW90</accession>
<dbReference type="PANTHER" id="PTHR42924">
    <property type="entry name" value="EXONUCLEASE"/>
    <property type="match status" value="1"/>
</dbReference>
<dbReference type="EMBL" id="JBANFI010000001">
    <property type="protein sequence ID" value="MFK7159627.1"/>
    <property type="molecule type" value="Genomic_DNA"/>
</dbReference>
<dbReference type="SUPFAM" id="SSF89550">
    <property type="entry name" value="PHP domain-like"/>
    <property type="match status" value="1"/>
</dbReference>
<proteinExistence type="predicted"/>